<evidence type="ECO:0000313" key="2">
    <source>
        <dbReference type="EMBL" id="SNU85221.1"/>
    </source>
</evidence>
<evidence type="ECO:0000256" key="1">
    <source>
        <dbReference type="SAM" id="SignalP"/>
    </source>
</evidence>
<dbReference type="EMBL" id="LT906435">
    <property type="protein sequence ID" value="SNU85221.1"/>
    <property type="molecule type" value="Genomic_DNA"/>
</dbReference>
<keyword evidence="1" id="KW-0732">Signal</keyword>
<proteinExistence type="predicted"/>
<dbReference type="Gene3D" id="2.60.120.10">
    <property type="entry name" value="Jelly Rolls"/>
    <property type="match status" value="1"/>
</dbReference>
<evidence type="ECO:0008006" key="4">
    <source>
        <dbReference type="Google" id="ProtNLM"/>
    </source>
</evidence>
<dbReference type="RefSeq" id="WP_039398385.1">
    <property type="nucleotide sequence ID" value="NZ_CABPRX010000002.1"/>
</dbReference>
<dbReference type="OrthoDB" id="8899768at2"/>
<dbReference type="SUPFAM" id="SSF51206">
    <property type="entry name" value="cAMP-binding domain-like"/>
    <property type="match status" value="1"/>
</dbReference>
<gene>
    <name evidence="2" type="ORF">SAMEA4530655_02371</name>
</gene>
<reference evidence="2 3" key="1">
    <citation type="submission" date="2017-06" db="EMBL/GenBank/DDBJ databases">
        <authorList>
            <consortium name="Pathogen Informatics"/>
        </authorList>
    </citation>
    <scope>NUCLEOTIDE SEQUENCE [LARGE SCALE GENOMIC DNA]</scope>
    <source>
        <strain evidence="2 3">NCTC13161</strain>
    </source>
</reference>
<dbReference type="InterPro" id="IPR018490">
    <property type="entry name" value="cNMP-bd_dom_sf"/>
</dbReference>
<sequence>MKRFRQTSVLLALTALMGAMAACARPDPQETPSMKSSVTYLHLLRHTPFFTELTTDQLRWVIGHSREWEVTTGQPIVTPESPNDFNGYWILLDGGWDLIVGGQRYPSGHADPGKWFNRDRVSNHDYRLTANDHSYVMHIAAADMDDMLARGFRLDRHLAAGKQFYSGLNATNGLPAAQ</sequence>
<organism evidence="2 3">
    <name type="scientific">Pandoraea sputorum</name>
    <dbReference type="NCBI Taxonomy" id="93222"/>
    <lineage>
        <taxon>Bacteria</taxon>
        <taxon>Pseudomonadati</taxon>
        <taxon>Pseudomonadota</taxon>
        <taxon>Betaproteobacteria</taxon>
        <taxon>Burkholderiales</taxon>
        <taxon>Burkholderiaceae</taxon>
        <taxon>Pandoraea</taxon>
    </lineage>
</organism>
<dbReference type="PROSITE" id="PS51257">
    <property type="entry name" value="PROKAR_LIPOPROTEIN"/>
    <property type="match status" value="1"/>
</dbReference>
<dbReference type="STRING" id="93222.NA29_16060"/>
<dbReference type="InterPro" id="IPR014710">
    <property type="entry name" value="RmlC-like_jellyroll"/>
</dbReference>
<dbReference type="KEGG" id="pspu:NA29_16060"/>
<dbReference type="Proteomes" id="UP000215126">
    <property type="component" value="Chromosome 1"/>
</dbReference>
<dbReference type="GeneID" id="88095010"/>
<protein>
    <recommendedName>
        <fullName evidence="4">Lipoprotein</fullName>
    </recommendedName>
</protein>
<evidence type="ECO:0000313" key="3">
    <source>
        <dbReference type="Proteomes" id="UP000215126"/>
    </source>
</evidence>
<feature type="signal peptide" evidence="1">
    <location>
        <begin position="1"/>
        <end position="21"/>
    </location>
</feature>
<dbReference type="AlphaFoldDB" id="A0A239SIK2"/>
<accession>A0A239SIK2</accession>
<feature type="chain" id="PRO_5011642719" description="Lipoprotein" evidence="1">
    <location>
        <begin position="22"/>
        <end position="178"/>
    </location>
</feature>
<keyword evidence="3" id="KW-1185">Reference proteome</keyword>
<name>A0A239SIK2_9BURK</name>